<keyword evidence="2 4" id="KW-0436">Ligase</keyword>
<proteinExistence type="inferred from homology"/>
<dbReference type="FunFam" id="3.40.50.720:FF:000205">
    <property type="entry name" value="Succinate--CoA ligase [ADP-forming] subunit alpha"/>
    <property type="match status" value="1"/>
</dbReference>
<feature type="active site" description="Tele-phosphohistidine intermediate" evidence="4 5">
    <location>
        <position position="251"/>
    </location>
</feature>
<protein>
    <recommendedName>
        <fullName evidence="4">Succinate--CoA ligase [ADP-forming] subunit alpha</fullName>
        <ecNumber evidence="4">6.2.1.5</ecNumber>
    </recommendedName>
    <alternativeName>
        <fullName evidence="4">Succinyl-CoA synthetase subunit alpha</fullName>
        <shortName evidence="4">SCS-alpha</shortName>
    </alternativeName>
</protein>
<accession>A0A160T1Y0</accession>
<dbReference type="PRINTS" id="PR01798">
    <property type="entry name" value="SCOASYNTHASE"/>
</dbReference>
<dbReference type="InterPro" id="IPR003781">
    <property type="entry name" value="CoA-bd"/>
</dbReference>
<dbReference type="PANTHER" id="PTHR11117:SF2">
    <property type="entry name" value="SUCCINATE--COA LIGASE [ADP_GDP-FORMING] SUBUNIT ALPHA, MITOCHONDRIAL"/>
    <property type="match status" value="1"/>
</dbReference>
<keyword evidence="3 4" id="KW-0547">Nucleotide-binding</keyword>
<dbReference type="Proteomes" id="UP000215027">
    <property type="component" value="Chromosome I"/>
</dbReference>
<sequence length="289" mass="29966">MSILVDKNTRLLVQGITGREGTFHTNQMIAFGTNVVGGVVPGKGGQSFDGDKGPVPIFDSVREAAEATGANASIIFVPAKFAPDAMYEAADAGLPLVVCLTEHIPVLDMIAVRNYLDQRRTRLIGPNCPGLITPGEAKLGIIPGSIVTPGSVGLVSRSGTLTYEVVFALTQRGIGQSTCVGIGGDPIKGMDFIDVLRLFEDDPNTSEVIMIGEIGGNAEEQAAAFIAEHMSKRVTAFIAGSTAPPGRRMGHAGAIVEGKSGTAAGKIAALEAAGVRVADNPDRIVDMIN</sequence>
<dbReference type="OrthoDB" id="9807196at2"/>
<feature type="binding site" evidence="4">
    <location>
        <begin position="17"/>
        <end position="20"/>
    </location>
    <ligand>
        <name>CoA</name>
        <dbReference type="ChEBI" id="CHEBI:57287"/>
    </ligand>
</feature>
<feature type="domain" description="CoA-binding" evidence="8">
    <location>
        <begin position="4"/>
        <end position="104"/>
    </location>
</feature>
<evidence type="ECO:0000256" key="4">
    <source>
        <dbReference type="HAMAP-Rule" id="MF_01988"/>
    </source>
</evidence>
<dbReference type="InterPro" id="IPR016102">
    <property type="entry name" value="Succinyl-CoA_synth-like"/>
</dbReference>
<dbReference type="PIRSF" id="PIRSF001553">
    <property type="entry name" value="SucCS_alpha"/>
    <property type="match status" value="1"/>
</dbReference>
<dbReference type="EC" id="6.2.1.5" evidence="4"/>
<dbReference type="SUPFAM" id="SSF52210">
    <property type="entry name" value="Succinyl-CoA synthetase domains"/>
    <property type="match status" value="1"/>
</dbReference>
<dbReference type="InterPro" id="IPR036291">
    <property type="entry name" value="NAD(P)-bd_dom_sf"/>
</dbReference>
<dbReference type="EMBL" id="LN890655">
    <property type="protein sequence ID" value="CUS02545.2"/>
    <property type="molecule type" value="Genomic_DNA"/>
</dbReference>
<evidence type="ECO:0000256" key="7">
    <source>
        <dbReference type="RuleBase" id="RU000699"/>
    </source>
</evidence>
<dbReference type="Gene3D" id="3.40.50.720">
    <property type="entry name" value="NAD(P)-binding Rossmann-like Domain"/>
    <property type="match status" value="1"/>
</dbReference>
<dbReference type="Pfam" id="PF00549">
    <property type="entry name" value="Ligase_CoA"/>
    <property type="match status" value="1"/>
</dbReference>
<dbReference type="SUPFAM" id="SSF51735">
    <property type="entry name" value="NAD(P)-binding Rossmann-fold domains"/>
    <property type="match status" value="1"/>
</dbReference>
<dbReference type="GO" id="GO:0004775">
    <property type="term" value="F:succinate-CoA ligase (ADP-forming) activity"/>
    <property type="evidence" value="ECO:0007669"/>
    <property type="project" value="UniProtKB-UniRule"/>
</dbReference>
<gene>
    <name evidence="4 9" type="primary">sucD</name>
    <name evidence="9" type="ORF">CFX0092_A0667</name>
</gene>
<evidence type="ECO:0000256" key="2">
    <source>
        <dbReference type="ARBA" id="ARBA00022598"/>
    </source>
</evidence>
<dbReference type="Pfam" id="PF02629">
    <property type="entry name" value="CoA_binding"/>
    <property type="match status" value="1"/>
</dbReference>
<feature type="binding site" evidence="4">
    <location>
        <position position="163"/>
    </location>
    <ligand>
        <name>substrate</name>
        <note>ligand shared with subunit beta</note>
    </ligand>
</feature>
<evidence type="ECO:0000256" key="1">
    <source>
        <dbReference type="ARBA" id="ARBA00022532"/>
    </source>
</evidence>
<evidence type="ECO:0000256" key="6">
    <source>
        <dbReference type="RuleBase" id="RU000677"/>
    </source>
</evidence>
<dbReference type="NCBIfam" id="NF004230">
    <property type="entry name" value="PRK05678.1"/>
    <property type="match status" value="1"/>
</dbReference>
<evidence type="ECO:0000256" key="3">
    <source>
        <dbReference type="ARBA" id="ARBA00022741"/>
    </source>
</evidence>
<comment type="similarity">
    <text evidence="4 6">Belongs to the succinate/malate CoA ligase alpha subunit family.</text>
</comment>
<dbReference type="FunFam" id="3.40.50.261:FF:000006">
    <property type="entry name" value="Succinate--CoA ligase [ADP-forming] subunit alpha"/>
    <property type="match status" value="1"/>
</dbReference>
<dbReference type="InterPro" id="IPR005810">
    <property type="entry name" value="CoA_lig_alpha"/>
</dbReference>
<dbReference type="InterPro" id="IPR005811">
    <property type="entry name" value="SUCC_ACL_C"/>
</dbReference>
<dbReference type="Gene3D" id="3.40.50.261">
    <property type="entry name" value="Succinyl-CoA synthetase domains"/>
    <property type="match status" value="1"/>
</dbReference>
<keyword evidence="10" id="KW-1185">Reference proteome</keyword>
<reference evidence="9" key="1">
    <citation type="submission" date="2016-01" db="EMBL/GenBank/DDBJ databases">
        <authorList>
            <person name="Mcilroy J.S."/>
            <person name="Karst M S."/>
            <person name="Albertsen M."/>
        </authorList>
    </citation>
    <scope>NUCLEOTIDE SEQUENCE</scope>
    <source>
        <strain evidence="9">Cfx-K</strain>
    </source>
</reference>
<feature type="binding site" evidence="4">
    <location>
        <begin position="100"/>
        <end position="102"/>
    </location>
    <ligand>
        <name>CoA</name>
        <dbReference type="ChEBI" id="CHEBI:57287"/>
    </ligand>
</feature>
<dbReference type="GO" id="GO:0009361">
    <property type="term" value="C:succinate-CoA ligase complex (ADP-forming)"/>
    <property type="evidence" value="ECO:0007669"/>
    <property type="project" value="TreeGrafter"/>
</dbReference>
<evidence type="ECO:0000256" key="5">
    <source>
        <dbReference type="PIRSR" id="PIRSR001553-1"/>
    </source>
</evidence>
<dbReference type="GO" id="GO:0006099">
    <property type="term" value="P:tricarboxylic acid cycle"/>
    <property type="evidence" value="ECO:0007669"/>
    <property type="project" value="UniProtKB-UniRule"/>
</dbReference>
<comment type="function">
    <text evidence="4 7">Succinyl-CoA synthetase functions in the citric acid cycle (TCA), coupling the hydrolysis of succinyl-CoA to the synthesis of either ATP or GTP and thus represents the only step of substrate-level phosphorylation in the TCA. The alpha subunit of the enzyme binds the substrates coenzyme A and phosphate, while succinate binding and nucleotide specificity is provided by the beta subunit.</text>
</comment>
<comment type="catalytic activity">
    <reaction evidence="4 7">
        <text>succinate + ATP + CoA = succinyl-CoA + ADP + phosphate</text>
        <dbReference type="Rhea" id="RHEA:17661"/>
        <dbReference type="ChEBI" id="CHEBI:30031"/>
        <dbReference type="ChEBI" id="CHEBI:30616"/>
        <dbReference type="ChEBI" id="CHEBI:43474"/>
        <dbReference type="ChEBI" id="CHEBI:57287"/>
        <dbReference type="ChEBI" id="CHEBI:57292"/>
        <dbReference type="ChEBI" id="CHEBI:456216"/>
        <dbReference type="EC" id="6.2.1.5"/>
    </reaction>
</comment>
<name>A0A160T1Y0_9CHLR</name>
<dbReference type="GO" id="GO:0004776">
    <property type="term" value="F:succinate-CoA ligase (GDP-forming) activity"/>
    <property type="evidence" value="ECO:0007669"/>
    <property type="project" value="TreeGrafter"/>
</dbReference>
<evidence type="ECO:0000259" key="8">
    <source>
        <dbReference type="SMART" id="SM00881"/>
    </source>
</evidence>
<comment type="subunit">
    <text evidence="4 7">Heterotetramer of two alpha and two beta subunits.</text>
</comment>
<dbReference type="RefSeq" id="WP_095042145.1">
    <property type="nucleotide sequence ID" value="NZ_LN890655.1"/>
</dbReference>
<dbReference type="PANTHER" id="PTHR11117">
    <property type="entry name" value="SUCCINYL-COA LIGASE SUBUNIT ALPHA"/>
    <property type="match status" value="1"/>
</dbReference>
<dbReference type="PROSITE" id="PS00399">
    <property type="entry name" value="SUCCINYL_COA_LIG_2"/>
    <property type="match status" value="1"/>
</dbReference>
<evidence type="ECO:0000313" key="9">
    <source>
        <dbReference type="EMBL" id="CUS02545.2"/>
    </source>
</evidence>
<comment type="catalytic activity">
    <reaction evidence="4">
        <text>GTP + succinate + CoA = succinyl-CoA + GDP + phosphate</text>
        <dbReference type="Rhea" id="RHEA:22120"/>
        <dbReference type="ChEBI" id="CHEBI:30031"/>
        <dbReference type="ChEBI" id="CHEBI:37565"/>
        <dbReference type="ChEBI" id="CHEBI:43474"/>
        <dbReference type="ChEBI" id="CHEBI:57287"/>
        <dbReference type="ChEBI" id="CHEBI:57292"/>
        <dbReference type="ChEBI" id="CHEBI:58189"/>
    </reaction>
</comment>
<comment type="pathway">
    <text evidence="4 7">Carbohydrate metabolism; tricarboxylic acid cycle; succinate from succinyl-CoA (ligase route): step 1/1.</text>
</comment>
<dbReference type="SMART" id="SM00881">
    <property type="entry name" value="CoA_binding"/>
    <property type="match status" value="1"/>
</dbReference>
<dbReference type="NCBIfam" id="TIGR01019">
    <property type="entry name" value="sucCoAalpha"/>
    <property type="match status" value="1"/>
</dbReference>
<dbReference type="KEGG" id="pbf:CFX0092_A0667"/>
<dbReference type="AlphaFoldDB" id="A0A160T1Y0"/>
<dbReference type="PROSITE" id="PS01216">
    <property type="entry name" value="SUCCINYL_COA_LIG_1"/>
    <property type="match status" value="1"/>
</dbReference>
<dbReference type="InterPro" id="IPR033847">
    <property type="entry name" value="Citrt_syn/SCS-alpha_CS"/>
</dbReference>
<organism evidence="9 10">
    <name type="scientific">Candidatus Promineifilum breve</name>
    <dbReference type="NCBI Taxonomy" id="1806508"/>
    <lineage>
        <taxon>Bacteria</taxon>
        <taxon>Bacillati</taxon>
        <taxon>Chloroflexota</taxon>
        <taxon>Ardenticatenia</taxon>
        <taxon>Candidatus Promineifilales</taxon>
        <taxon>Candidatus Promineifilaceae</taxon>
        <taxon>Candidatus Promineifilum</taxon>
    </lineage>
</organism>
<dbReference type="UniPathway" id="UPA00223">
    <property type="reaction ID" value="UER00999"/>
</dbReference>
<feature type="binding site" evidence="4">
    <location>
        <position position="43"/>
    </location>
    <ligand>
        <name>CoA</name>
        <dbReference type="ChEBI" id="CHEBI:57287"/>
    </ligand>
</feature>
<dbReference type="HAMAP" id="MF_01988">
    <property type="entry name" value="Succ_CoA_alpha"/>
    <property type="match status" value="1"/>
</dbReference>
<dbReference type="InterPro" id="IPR017440">
    <property type="entry name" value="Cit_synth/succinyl-CoA_lig_AS"/>
</dbReference>
<dbReference type="GO" id="GO:0000166">
    <property type="term" value="F:nucleotide binding"/>
    <property type="evidence" value="ECO:0007669"/>
    <property type="project" value="UniProtKB-KW"/>
</dbReference>
<evidence type="ECO:0000313" key="10">
    <source>
        <dbReference type="Proteomes" id="UP000215027"/>
    </source>
</evidence>
<keyword evidence="1 4" id="KW-0816">Tricarboxylic acid cycle</keyword>